<dbReference type="Gene3D" id="1.10.10.10">
    <property type="entry name" value="Winged helix-like DNA-binding domain superfamily/Winged helix DNA-binding domain"/>
    <property type="match status" value="1"/>
</dbReference>
<dbReference type="InterPro" id="IPR036196">
    <property type="entry name" value="Ptyr_pPase_sf"/>
</dbReference>
<reference evidence="4" key="1">
    <citation type="submission" date="2015-07" db="EMBL/GenBank/DDBJ databases">
        <title>Draft Genome Sequence of Roseovarius tolerans EL-164, a producer of N-Acylated Alanine Methyl Esters (NAMEs).</title>
        <authorList>
            <person name="Voget S."/>
            <person name="Bruns H."/>
            <person name="Wagner-Doebler I."/>
            <person name="Schulz S."/>
            <person name="Daniel R."/>
        </authorList>
    </citation>
    <scope>NUCLEOTIDE SEQUENCE [LARGE SCALE GENOMIC DNA]</scope>
    <source>
        <strain evidence="4">EL-164</strain>
    </source>
</reference>
<evidence type="ECO:0000259" key="2">
    <source>
        <dbReference type="PROSITE" id="PS50987"/>
    </source>
</evidence>
<keyword evidence="3" id="KW-0808">Transferase</keyword>
<dbReference type="InterPro" id="IPR011991">
    <property type="entry name" value="ArsR-like_HTH"/>
</dbReference>
<organism evidence="3 4">
    <name type="scientific">Roseovarius tolerans</name>
    <dbReference type="NCBI Taxonomy" id="74031"/>
    <lineage>
        <taxon>Bacteria</taxon>
        <taxon>Pseudomonadati</taxon>
        <taxon>Pseudomonadota</taxon>
        <taxon>Alphaproteobacteria</taxon>
        <taxon>Rhodobacterales</taxon>
        <taxon>Roseobacteraceae</taxon>
        <taxon>Roseovarius</taxon>
    </lineage>
</organism>
<dbReference type="PANTHER" id="PTHR43428">
    <property type="entry name" value="ARSENATE REDUCTASE"/>
    <property type="match status" value="1"/>
</dbReference>
<feature type="domain" description="HTH arsR-type" evidence="2">
    <location>
        <begin position="1"/>
        <end position="94"/>
    </location>
</feature>
<dbReference type="PATRIC" id="fig|74031.6.peg.2400"/>
<dbReference type="EC" id="2.8.4.2" evidence="3"/>
<evidence type="ECO:0000313" key="4">
    <source>
        <dbReference type="Proteomes" id="UP000037046"/>
    </source>
</evidence>
<protein>
    <submittedName>
        <fullName evidence="3">Arsenate-mycothiol transferase ArsC2</fullName>
        <ecNumber evidence="3">2.8.4.2</ecNumber>
    </submittedName>
</protein>
<accession>A0A0L6CTN8</accession>
<name>A0A0L6CTN8_9RHOB</name>
<dbReference type="SMART" id="SM00418">
    <property type="entry name" value="HTH_ARSR"/>
    <property type="match status" value="1"/>
</dbReference>
<dbReference type="CDD" id="cd00090">
    <property type="entry name" value="HTH_ARSR"/>
    <property type="match status" value="1"/>
</dbReference>
<dbReference type="Proteomes" id="UP000037046">
    <property type="component" value="Unassembled WGS sequence"/>
</dbReference>
<dbReference type="InterPro" id="IPR036390">
    <property type="entry name" value="WH_DNA-bd_sf"/>
</dbReference>
<dbReference type="OrthoDB" id="9793058at2"/>
<dbReference type="Pfam" id="PF01451">
    <property type="entry name" value="LMWPc"/>
    <property type="match status" value="1"/>
</dbReference>
<dbReference type="InterPro" id="IPR023485">
    <property type="entry name" value="Ptyr_pPase"/>
</dbReference>
<dbReference type="AlphaFoldDB" id="A0A0L6CTN8"/>
<evidence type="ECO:0000313" key="3">
    <source>
        <dbReference type="EMBL" id="KNX41139.1"/>
    </source>
</evidence>
<dbReference type="SUPFAM" id="SSF52788">
    <property type="entry name" value="Phosphotyrosine protein phosphatases I"/>
    <property type="match status" value="1"/>
</dbReference>
<sequence>MEKEIPDRLATLGHPQRLELFRLLMRRYPDRVPAGELAEALSLKPSTLSAYLNALMRAGLVTQERNGTSLRYSMNMPEVRRTFDYLLNDCCRGRPDICAPTSNLPPTLQGGPDMADKTYNALFICVGNSARSIFAETLLRDMAGDRFTVHSAGTRPFSELNPFALEVLKSKGHDVSALRAKHVDEFTAPDAPVMDFVFTVCDRAANEDCPAWAGQPVSAHWGTPDPVLATGTDAQKSLAFQQAYGALKNRITAFAALPVETLDRVSLQAAVDEIGRAADEAEA</sequence>
<proteinExistence type="predicted"/>
<dbReference type="InterPro" id="IPR001845">
    <property type="entry name" value="HTH_ArsR_DNA-bd_dom"/>
</dbReference>
<dbReference type="PANTHER" id="PTHR43428:SF1">
    <property type="entry name" value="ARSENATE REDUCTASE"/>
    <property type="match status" value="1"/>
</dbReference>
<dbReference type="STRING" id="74031.SAMN04488077_10585"/>
<evidence type="ECO:0000256" key="1">
    <source>
        <dbReference type="ARBA" id="ARBA00022849"/>
    </source>
</evidence>
<dbReference type="RefSeq" id="WP_050663225.1">
    <property type="nucleotide sequence ID" value="NZ_CP118494.1"/>
</dbReference>
<dbReference type="GO" id="GO:0046685">
    <property type="term" value="P:response to arsenic-containing substance"/>
    <property type="evidence" value="ECO:0007669"/>
    <property type="project" value="UniProtKB-KW"/>
</dbReference>
<dbReference type="GO" id="GO:0003700">
    <property type="term" value="F:DNA-binding transcription factor activity"/>
    <property type="evidence" value="ECO:0007669"/>
    <property type="project" value="InterPro"/>
</dbReference>
<dbReference type="PROSITE" id="PS50987">
    <property type="entry name" value="HTH_ARSR_2"/>
    <property type="match status" value="1"/>
</dbReference>
<dbReference type="Pfam" id="PF12840">
    <property type="entry name" value="HTH_20"/>
    <property type="match status" value="1"/>
</dbReference>
<dbReference type="CDD" id="cd16345">
    <property type="entry name" value="LMWP_ArsC"/>
    <property type="match status" value="1"/>
</dbReference>
<dbReference type="SMART" id="SM00226">
    <property type="entry name" value="LMWPc"/>
    <property type="match status" value="1"/>
</dbReference>
<dbReference type="SUPFAM" id="SSF46785">
    <property type="entry name" value="Winged helix' DNA-binding domain"/>
    <property type="match status" value="1"/>
</dbReference>
<dbReference type="EMBL" id="LGVV01000031">
    <property type="protein sequence ID" value="KNX41139.1"/>
    <property type="molecule type" value="Genomic_DNA"/>
</dbReference>
<dbReference type="GO" id="GO:0102100">
    <property type="term" value="F:mycothiol-arsenate ligase activity"/>
    <property type="evidence" value="ECO:0007669"/>
    <property type="project" value="UniProtKB-EC"/>
</dbReference>
<dbReference type="Gene3D" id="3.40.50.2300">
    <property type="match status" value="1"/>
</dbReference>
<gene>
    <name evidence="3" type="primary">arsC2</name>
    <name evidence="3" type="ORF">ROTO_23490</name>
</gene>
<keyword evidence="1" id="KW-0059">Arsenical resistance</keyword>
<dbReference type="InterPro" id="IPR036388">
    <property type="entry name" value="WH-like_DNA-bd_sf"/>
</dbReference>
<comment type="caution">
    <text evidence="3">The sequence shown here is derived from an EMBL/GenBank/DDBJ whole genome shotgun (WGS) entry which is preliminary data.</text>
</comment>
<keyword evidence="4" id="KW-1185">Reference proteome</keyword>